<reference evidence="2 3" key="1">
    <citation type="submission" date="2019-11" db="EMBL/GenBank/DDBJ databases">
        <authorList>
            <person name="Li J."/>
        </authorList>
    </citation>
    <scope>NUCLEOTIDE SEQUENCE [LARGE SCALE GENOMIC DNA]</scope>
    <source>
        <strain evidence="2 3">J4</strain>
    </source>
</reference>
<dbReference type="EMBL" id="WJNH01000015">
    <property type="protein sequence ID" value="MRG88067.1"/>
    <property type="molecule type" value="Genomic_DNA"/>
</dbReference>
<feature type="transmembrane region" description="Helical" evidence="1">
    <location>
        <begin position="48"/>
        <end position="72"/>
    </location>
</feature>
<dbReference type="SMART" id="SM01251">
    <property type="entry name" value="KbaA"/>
    <property type="match status" value="1"/>
</dbReference>
<comment type="caution">
    <text evidence="2">The sequence shown here is derived from an EMBL/GenBank/DDBJ whole genome shotgun (WGS) entry which is preliminary data.</text>
</comment>
<organism evidence="2 3">
    <name type="scientific">Salinibacillus xinjiangensis</name>
    <dbReference type="NCBI Taxonomy" id="1229268"/>
    <lineage>
        <taxon>Bacteria</taxon>
        <taxon>Bacillati</taxon>
        <taxon>Bacillota</taxon>
        <taxon>Bacilli</taxon>
        <taxon>Bacillales</taxon>
        <taxon>Bacillaceae</taxon>
        <taxon>Salinibacillus</taxon>
    </lineage>
</organism>
<protein>
    <submittedName>
        <fullName evidence="2">KinB-signaling pathway activation protein</fullName>
    </submittedName>
</protein>
<gene>
    <name evidence="2" type="ORF">GH754_17565</name>
</gene>
<feature type="transmembrane region" description="Helical" evidence="1">
    <location>
        <begin position="9"/>
        <end position="28"/>
    </location>
</feature>
<feature type="transmembrane region" description="Helical" evidence="1">
    <location>
        <begin position="114"/>
        <end position="134"/>
    </location>
</feature>
<name>A0A6G1XAV1_9BACI</name>
<evidence type="ECO:0000313" key="2">
    <source>
        <dbReference type="EMBL" id="MRG88067.1"/>
    </source>
</evidence>
<evidence type="ECO:0000313" key="3">
    <source>
        <dbReference type="Proteomes" id="UP000480185"/>
    </source>
</evidence>
<keyword evidence="3" id="KW-1185">Reference proteome</keyword>
<dbReference type="Proteomes" id="UP000480185">
    <property type="component" value="Unassembled WGS sequence"/>
</dbReference>
<dbReference type="PIRSF" id="PIRSF029886">
    <property type="entry name" value="KBAA"/>
    <property type="match status" value="1"/>
</dbReference>
<accession>A0A6G1XAV1</accession>
<dbReference type="Pfam" id="PF14089">
    <property type="entry name" value="KbaA"/>
    <property type="match status" value="1"/>
</dbReference>
<dbReference type="AlphaFoldDB" id="A0A6G1XAV1"/>
<proteinExistence type="predicted"/>
<feature type="transmembrane region" description="Helical" evidence="1">
    <location>
        <begin position="84"/>
        <end position="102"/>
    </location>
</feature>
<dbReference type="RefSeq" id="WP_323742091.1">
    <property type="nucleotide sequence ID" value="NZ_WJNH01000015.1"/>
</dbReference>
<keyword evidence="1" id="KW-0472">Membrane</keyword>
<feature type="transmembrane region" description="Helical" evidence="1">
    <location>
        <begin position="143"/>
        <end position="164"/>
    </location>
</feature>
<sequence>MTSRKWVRLFIRTLLLGAIATILTSFFVKTDSYSMFLDPLNIWEIFGALLWFMGIGFIFSIVSQTGFFAYLFINQFGLSIFRGYWGPVQFILIVFVLFDLVYFPYKNAPDGSSIIPYVVTALVILGFGLAVAYVKAKETKRTAFLPALFFMVVVTVIEWVPVLRTNDPDWMMLMIVPLLACNTYQLLLLHRINPSPDKQNTKDVKNNK</sequence>
<dbReference type="InterPro" id="IPR024164">
    <property type="entry name" value="KinB-signalling_activ"/>
</dbReference>
<feature type="transmembrane region" description="Helical" evidence="1">
    <location>
        <begin position="170"/>
        <end position="189"/>
    </location>
</feature>
<keyword evidence="1" id="KW-1133">Transmembrane helix</keyword>
<dbReference type="GO" id="GO:0045881">
    <property type="term" value="P:positive regulation of sporulation resulting in formation of a cellular spore"/>
    <property type="evidence" value="ECO:0007669"/>
    <property type="project" value="InterPro"/>
</dbReference>
<evidence type="ECO:0000256" key="1">
    <source>
        <dbReference type="SAM" id="Phobius"/>
    </source>
</evidence>
<keyword evidence="1" id="KW-0812">Transmembrane</keyword>